<dbReference type="OrthoDB" id="5342089at2"/>
<keyword evidence="7" id="KW-1185">Reference proteome</keyword>
<dbReference type="GO" id="GO:0030170">
    <property type="term" value="F:pyridoxal phosphate binding"/>
    <property type="evidence" value="ECO:0007669"/>
    <property type="project" value="TreeGrafter"/>
</dbReference>
<dbReference type="EMBL" id="NXLX01000004">
    <property type="protein sequence ID" value="RDU74164.1"/>
    <property type="molecule type" value="Genomic_DNA"/>
</dbReference>
<name>A0A3D8JBC7_9HELI</name>
<dbReference type="InterPro" id="IPR015424">
    <property type="entry name" value="PyrdxlP-dep_Trfase"/>
</dbReference>
<dbReference type="InterPro" id="IPR015421">
    <property type="entry name" value="PyrdxlP-dep_Trfase_major"/>
</dbReference>
<dbReference type="InterPro" id="IPR015422">
    <property type="entry name" value="PyrdxlP-dep_Trfase_small"/>
</dbReference>
<dbReference type="CDD" id="cd00616">
    <property type="entry name" value="AHBA_syn"/>
    <property type="match status" value="1"/>
</dbReference>
<evidence type="ECO:0000313" key="7">
    <source>
        <dbReference type="Proteomes" id="UP000256695"/>
    </source>
</evidence>
<dbReference type="GO" id="GO:0000271">
    <property type="term" value="P:polysaccharide biosynthetic process"/>
    <property type="evidence" value="ECO:0007669"/>
    <property type="project" value="TreeGrafter"/>
</dbReference>
<dbReference type="InterPro" id="IPR000653">
    <property type="entry name" value="DegT/StrS_aminotransferase"/>
</dbReference>
<dbReference type="Pfam" id="PF01041">
    <property type="entry name" value="DegT_DnrJ_EryC1"/>
    <property type="match status" value="1"/>
</dbReference>
<dbReference type="PIRSF" id="PIRSF000390">
    <property type="entry name" value="PLP_StrS"/>
    <property type="match status" value="1"/>
</dbReference>
<dbReference type="PANTHER" id="PTHR30244">
    <property type="entry name" value="TRANSAMINASE"/>
    <property type="match status" value="1"/>
</dbReference>
<feature type="modified residue" description="N6-(pyridoxal phosphate)lysine" evidence="4">
    <location>
        <position position="178"/>
    </location>
</feature>
<evidence type="ECO:0000256" key="5">
    <source>
        <dbReference type="RuleBase" id="RU004508"/>
    </source>
</evidence>
<protein>
    <recommendedName>
        <fullName evidence="2">UDP-4-amino-4,6-dideoxy-N-acetyl-beta-L-altrosamine transaminase</fullName>
        <ecNumber evidence="2">2.6.1.92</ecNumber>
    </recommendedName>
</protein>
<dbReference type="RefSeq" id="WP_115578673.1">
    <property type="nucleotide sequence ID" value="NZ_NXLX01000004.1"/>
</dbReference>
<dbReference type="SUPFAM" id="SSF53383">
    <property type="entry name" value="PLP-dependent transferases"/>
    <property type="match status" value="1"/>
</dbReference>
<proteinExistence type="inferred from homology"/>
<comment type="similarity">
    <text evidence="1 5">Belongs to the DegT/DnrJ/EryC1 family.</text>
</comment>
<evidence type="ECO:0000256" key="3">
    <source>
        <dbReference type="PIRSR" id="PIRSR000390-1"/>
    </source>
</evidence>
<dbReference type="Proteomes" id="UP000256695">
    <property type="component" value="Unassembled WGS sequence"/>
</dbReference>
<dbReference type="Gene3D" id="3.40.640.10">
    <property type="entry name" value="Type I PLP-dependent aspartate aminotransferase-like (Major domain)"/>
    <property type="match status" value="1"/>
</dbReference>
<accession>A0A3D8JBC7</accession>
<dbReference type="Gene3D" id="3.90.1150.10">
    <property type="entry name" value="Aspartate Aminotransferase, domain 1"/>
    <property type="match status" value="1"/>
</dbReference>
<feature type="active site" description="Proton acceptor" evidence="3">
    <location>
        <position position="178"/>
    </location>
</feature>
<keyword evidence="4 5" id="KW-0663">Pyridoxal phosphate</keyword>
<organism evidence="6 7">
    <name type="scientific">Helicobacter anseris</name>
    <dbReference type="NCBI Taxonomy" id="375926"/>
    <lineage>
        <taxon>Bacteria</taxon>
        <taxon>Pseudomonadati</taxon>
        <taxon>Campylobacterota</taxon>
        <taxon>Epsilonproteobacteria</taxon>
        <taxon>Campylobacterales</taxon>
        <taxon>Helicobacteraceae</taxon>
        <taxon>Helicobacter</taxon>
    </lineage>
</organism>
<reference evidence="6 7" key="1">
    <citation type="submission" date="2018-04" db="EMBL/GenBank/DDBJ databases">
        <title>Novel Campyloabacter and Helicobacter Species and Strains.</title>
        <authorList>
            <person name="Mannion A.J."/>
            <person name="Shen Z."/>
            <person name="Fox J.G."/>
        </authorList>
    </citation>
    <scope>NUCLEOTIDE SEQUENCE [LARGE SCALE GENOMIC DNA]</scope>
    <source>
        <strain evidence="6 7">MIT 04-9362</strain>
    </source>
</reference>
<evidence type="ECO:0000313" key="6">
    <source>
        <dbReference type="EMBL" id="RDU74164.1"/>
    </source>
</evidence>
<evidence type="ECO:0000256" key="4">
    <source>
        <dbReference type="PIRSR" id="PIRSR000390-2"/>
    </source>
</evidence>
<comment type="caution">
    <text evidence="6">The sequence shown here is derived from an EMBL/GenBank/DDBJ whole genome shotgun (WGS) entry which is preliminary data.</text>
</comment>
<dbReference type="GO" id="GO:0008483">
    <property type="term" value="F:transaminase activity"/>
    <property type="evidence" value="ECO:0007669"/>
    <property type="project" value="TreeGrafter"/>
</dbReference>
<sequence>MQPYSTQLIQEDDIASVIQTLRSPLLTQGHIIEKFEEDLCQFCEVKYALGFNSATSALYAAYNACNLGGFEAITTPISFVATSNMLLQNHSMPIFCDIKSDGNIDENKISSLITPKTKAIVSIDYGGKSVEVEKIQQIAKNNKLVFISDSSHSIGGRFNNKRIGSLADATIFSFHPVKPITTIEGGALLTNSKDIYEKAKLIRSHGVLKKHLWCYDVITNGFNFRMNEIQAALGISQLKKLEEFIQIREEIACFYDNFFAKNPFFTTLHQNNIHQSSNHLYPILINPNLFEKKEQIFQKALKEKIGIQIHYKPIYQFSYYKDRYPQMFLPQAEYFYNAEISIPCHQKMNLQMAKQIAEQLLTIFETL</sequence>
<evidence type="ECO:0000256" key="2">
    <source>
        <dbReference type="NCBIfam" id="TIGR03588"/>
    </source>
</evidence>
<dbReference type="InterPro" id="IPR020026">
    <property type="entry name" value="PseC"/>
</dbReference>
<gene>
    <name evidence="6" type="primary">pseC</name>
    <name evidence="6" type="ORF">CQA57_02540</name>
</gene>
<dbReference type="EC" id="2.6.1.92" evidence="2"/>
<dbReference type="PANTHER" id="PTHR30244:SF34">
    <property type="entry name" value="DTDP-4-AMINO-4,6-DIDEOXYGALACTOSE TRANSAMINASE"/>
    <property type="match status" value="1"/>
</dbReference>
<dbReference type="AlphaFoldDB" id="A0A3D8JBC7"/>
<evidence type="ECO:0000256" key="1">
    <source>
        <dbReference type="ARBA" id="ARBA00037999"/>
    </source>
</evidence>
<dbReference type="NCBIfam" id="TIGR03588">
    <property type="entry name" value="PseC"/>
    <property type="match status" value="1"/>
</dbReference>